<accession>A0ABQ1MEQ4</accession>
<dbReference type="PANTHER" id="PTHR34406:SF1">
    <property type="entry name" value="PROTEIN YCEI"/>
    <property type="match status" value="1"/>
</dbReference>
<evidence type="ECO:0000259" key="2">
    <source>
        <dbReference type="SMART" id="SM00867"/>
    </source>
</evidence>
<keyword evidence="4" id="KW-1185">Reference proteome</keyword>
<organism evidence="3 4">
    <name type="scientific">Marivirga lumbricoides</name>
    <dbReference type="NCBI Taxonomy" id="1046115"/>
    <lineage>
        <taxon>Bacteria</taxon>
        <taxon>Pseudomonadati</taxon>
        <taxon>Bacteroidota</taxon>
        <taxon>Cytophagia</taxon>
        <taxon>Cytophagales</taxon>
        <taxon>Marivirgaceae</taxon>
        <taxon>Marivirga</taxon>
    </lineage>
</organism>
<evidence type="ECO:0000313" key="3">
    <source>
        <dbReference type="EMBL" id="GGC39266.1"/>
    </source>
</evidence>
<proteinExistence type="predicted"/>
<dbReference type="Pfam" id="PF04264">
    <property type="entry name" value="YceI"/>
    <property type="match status" value="1"/>
</dbReference>
<reference evidence="4" key="1">
    <citation type="journal article" date="2019" name="Int. J. Syst. Evol. Microbiol.">
        <title>The Global Catalogue of Microorganisms (GCM) 10K type strain sequencing project: providing services to taxonomists for standard genome sequencing and annotation.</title>
        <authorList>
            <consortium name="The Broad Institute Genomics Platform"/>
            <consortium name="The Broad Institute Genome Sequencing Center for Infectious Disease"/>
            <person name="Wu L."/>
            <person name="Ma J."/>
        </authorList>
    </citation>
    <scope>NUCLEOTIDE SEQUENCE [LARGE SCALE GENOMIC DNA]</scope>
    <source>
        <strain evidence="4">CGMCC 1.10832</strain>
    </source>
</reference>
<protein>
    <recommendedName>
        <fullName evidence="2">Lipid/polyisoprenoid-binding YceI-like domain-containing protein</fullName>
    </recommendedName>
</protein>
<evidence type="ECO:0000313" key="4">
    <source>
        <dbReference type="Proteomes" id="UP000636010"/>
    </source>
</evidence>
<comment type="caution">
    <text evidence="3">The sequence shown here is derived from an EMBL/GenBank/DDBJ whole genome shotgun (WGS) entry which is preliminary data.</text>
</comment>
<evidence type="ECO:0000256" key="1">
    <source>
        <dbReference type="SAM" id="SignalP"/>
    </source>
</evidence>
<dbReference type="InterPro" id="IPR007372">
    <property type="entry name" value="Lipid/polyisoprenoid-bd_YceI"/>
</dbReference>
<gene>
    <name evidence="3" type="ORF">GCM10011506_25960</name>
</gene>
<dbReference type="SMART" id="SM00867">
    <property type="entry name" value="YceI"/>
    <property type="match status" value="1"/>
</dbReference>
<dbReference type="Gene3D" id="2.40.128.110">
    <property type="entry name" value="Lipid/polyisoprenoid-binding, YceI-like"/>
    <property type="match status" value="1"/>
</dbReference>
<dbReference type="EMBL" id="BMEC01000008">
    <property type="protein sequence ID" value="GGC39266.1"/>
    <property type="molecule type" value="Genomic_DNA"/>
</dbReference>
<dbReference type="SUPFAM" id="SSF101874">
    <property type="entry name" value="YceI-like"/>
    <property type="match status" value="1"/>
</dbReference>
<feature type="signal peptide" evidence="1">
    <location>
        <begin position="1"/>
        <end position="18"/>
    </location>
</feature>
<dbReference type="RefSeq" id="WP_188464091.1">
    <property type="nucleotide sequence ID" value="NZ_BAABHU010000008.1"/>
</dbReference>
<dbReference type="PANTHER" id="PTHR34406">
    <property type="entry name" value="PROTEIN YCEI"/>
    <property type="match status" value="1"/>
</dbReference>
<sequence length="186" mass="20496">MKKLILIVFIFTLHFANAQQFKLNEGQTQLTVEGTSSLHDWTIEAEEFQGNAEIVLEGNQVGEIKSLTFKVPVKGLKSGKSAMDDNTYEALEAKSHPYITYQFKSIESKKKAGDKLVLTTKGNLTIAGETKVVNMTVTTDVSRGVEFDGSVSFNMTDFKVDPPTAVFGTIKTGNKVTINFKANYSK</sequence>
<name>A0ABQ1MEQ4_9BACT</name>
<keyword evidence="1" id="KW-0732">Signal</keyword>
<dbReference type="InterPro" id="IPR036761">
    <property type="entry name" value="TTHA0802/YceI-like_sf"/>
</dbReference>
<dbReference type="Proteomes" id="UP000636010">
    <property type="component" value="Unassembled WGS sequence"/>
</dbReference>
<feature type="domain" description="Lipid/polyisoprenoid-binding YceI-like" evidence="2">
    <location>
        <begin position="20"/>
        <end position="185"/>
    </location>
</feature>
<feature type="chain" id="PRO_5045983113" description="Lipid/polyisoprenoid-binding YceI-like domain-containing protein" evidence="1">
    <location>
        <begin position="19"/>
        <end position="186"/>
    </location>
</feature>